<dbReference type="AlphaFoldDB" id="C2BFA7"/>
<dbReference type="InterPro" id="IPR016181">
    <property type="entry name" value="Acyl_CoA_acyltransferase"/>
</dbReference>
<dbReference type="GO" id="GO:0016747">
    <property type="term" value="F:acyltransferase activity, transferring groups other than amino-acyl groups"/>
    <property type="evidence" value="ECO:0007669"/>
    <property type="project" value="InterPro"/>
</dbReference>
<proteinExistence type="predicted"/>
<dbReference type="CDD" id="cd04301">
    <property type="entry name" value="NAT_SF"/>
    <property type="match status" value="1"/>
</dbReference>
<keyword evidence="2" id="KW-0808">Transferase</keyword>
<dbReference type="Proteomes" id="UP000005984">
    <property type="component" value="Unassembled WGS sequence"/>
</dbReference>
<name>C2BFA7_9FIRM</name>
<dbReference type="InterPro" id="IPR000182">
    <property type="entry name" value="GNAT_dom"/>
</dbReference>
<evidence type="ECO:0000313" key="3">
    <source>
        <dbReference type="Proteomes" id="UP000005984"/>
    </source>
</evidence>
<dbReference type="EMBL" id="ABYO01000194">
    <property type="protein sequence ID" value="EEI86393.1"/>
    <property type="molecule type" value="Genomic_DNA"/>
</dbReference>
<dbReference type="STRING" id="525254.HMPREF0072_1027"/>
<dbReference type="HOGENOM" id="CLU_056607_3_1_9"/>
<feature type="domain" description="N-acetyltransferase" evidence="1">
    <location>
        <begin position="22"/>
        <end position="159"/>
    </location>
</feature>
<accession>C2BFA7</accession>
<organism evidence="2 3">
    <name type="scientific">Anaerococcus lactolyticus ATCC 51172</name>
    <dbReference type="NCBI Taxonomy" id="525254"/>
    <lineage>
        <taxon>Bacteria</taxon>
        <taxon>Bacillati</taxon>
        <taxon>Bacillota</taxon>
        <taxon>Tissierellia</taxon>
        <taxon>Tissierellales</taxon>
        <taxon>Peptoniphilaceae</taxon>
        <taxon>Anaerococcus</taxon>
    </lineage>
</organism>
<reference evidence="2 3" key="1">
    <citation type="submission" date="2008-10" db="EMBL/GenBank/DDBJ databases">
        <authorList>
            <person name="Qin X."/>
            <person name="Bachman B."/>
            <person name="Battles P."/>
            <person name="Bell A."/>
            <person name="Bess C."/>
            <person name="Bickham C."/>
            <person name="Chaboub L."/>
            <person name="Chen D."/>
            <person name="Coyle M."/>
            <person name="Deiros D.R."/>
            <person name="Dinh H."/>
            <person name="Forbes L."/>
            <person name="Fowler G."/>
            <person name="Francisco L."/>
            <person name="Fu Q."/>
            <person name="Gubbala S."/>
            <person name="Hale W."/>
            <person name="Han Y."/>
            <person name="Hemphill L."/>
            <person name="Highlander S.K."/>
            <person name="Hirani K."/>
            <person name="Hogues M."/>
            <person name="Jackson L."/>
            <person name="Jakkamsetti A."/>
            <person name="Javaid M."/>
            <person name="Jiang H."/>
            <person name="Korchina V."/>
            <person name="Kovar C."/>
            <person name="Lara F."/>
            <person name="Lee S."/>
            <person name="Mata R."/>
            <person name="Mathew T."/>
            <person name="Moen C."/>
            <person name="Morales K."/>
            <person name="Munidasa M."/>
            <person name="Nazareth L."/>
            <person name="Ngo R."/>
            <person name="Nguyen L."/>
            <person name="Okwuonu G."/>
            <person name="Ongeri F."/>
            <person name="Patil S."/>
            <person name="Petrosino J."/>
            <person name="Pham C."/>
            <person name="Pham P."/>
            <person name="Pu L.-L."/>
            <person name="Puazo M."/>
            <person name="Raj R."/>
            <person name="Reid J."/>
            <person name="Rouhana J."/>
            <person name="Saada N."/>
            <person name="Shang Y."/>
            <person name="Simmons D."/>
            <person name="Thornton R."/>
            <person name="Warren J."/>
            <person name="Weissenberger G."/>
            <person name="Zhang J."/>
            <person name="Zhang L."/>
            <person name="Zhou C."/>
            <person name="Zhu D."/>
            <person name="Muzny D."/>
            <person name="Worley K."/>
            <person name="Gibbs R."/>
        </authorList>
    </citation>
    <scope>NUCLEOTIDE SEQUENCE [LARGE SCALE GENOMIC DNA]</scope>
    <source>
        <strain evidence="2 3">ATCC 51172</strain>
    </source>
</reference>
<protein>
    <submittedName>
        <fullName evidence="2">Acetyltransferase, GNAT family</fullName>
    </submittedName>
</protein>
<sequence>MAKTRVGPYKNRGDFNMKIFVKKFGELTTFDLYEILRLRVDVFVVEQACPYQEIDGKDLDAIHIYFKDGGQILAYARLYEEAGDIHLGRVIAKKRRQGLGSLILKEAIEAAKKCYNTKEIKIEAQTYAKNLYAKAGFVEDSEIFLLDGIEHVKMVLEIK</sequence>
<evidence type="ECO:0000259" key="1">
    <source>
        <dbReference type="PROSITE" id="PS51186"/>
    </source>
</evidence>
<dbReference type="eggNOG" id="COG2153">
    <property type="taxonomic scope" value="Bacteria"/>
</dbReference>
<dbReference type="Gene3D" id="3.40.630.30">
    <property type="match status" value="1"/>
</dbReference>
<evidence type="ECO:0000313" key="2">
    <source>
        <dbReference type="EMBL" id="EEI86393.1"/>
    </source>
</evidence>
<keyword evidence="3" id="KW-1185">Reference proteome</keyword>
<dbReference type="Pfam" id="PF13673">
    <property type="entry name" value="Acetyltransf_10"/>
    <property type="match status" value="1"/>
</dbReference>
<gene>
    <name evidence="2" type="ORF">HMPREF0072_1027</name>
</gene>
<dbReference type="PROSITE" id="PS51186">
    <property type="entry name" value="GNAT"/>
    <property type="match status" value="1"/>
</dbReference>
<comment type="caution">
    <text evidence="2">The sequence shown here is derived from an EMBL/GenBank/DDBJ whole genome shotgun (WGS) entry which is preliminary data.</text>
</comment>
<dbReference type="SUPFAM" id="SSF55729">
    <property type="entry name" value="Acyl-CoA N-acyltransferases (Nat)"/>
    <property type="match status" value="1"/>
</dbReference>